<dbReference type="Proteomes" id="UP000251197">
    <property type="component" value="Unassembled WGS sequence"/>
</dbReference>
<gene>
    <name evidence="2" type="ORF">NCTC12120_02592</name>
</gene>
<keyword evidence="1" id="KW-0472">Membrane</keyword>
<feature type="transmembrane region" description="Helical" evidence="1">
    <location>
        <begin position="6"/>
        <end position="25"/>
    </location>
</feature>
<organism evidence="2 3">
    <name type="scientific">Cedecea neteri</name>
    <dbReference type="NCBI Taxonomy" id="158822"/>
    <lineage>
        <taxon>Bacteria</taxon>
        <taxon>Pseudomonadati</taxon>
        <taxon>Pseudomonadota</taxon>
        <taxon>Gammaproteobacteria</taxon>
        <taxon>Enterobacterales</taxon>
        <taxon>Enterobacteriaceae</taxon>
        <taxon>Cedecea</taxon>
    </lineage>
</organism>
<keyword evidence="1" id="KW-0812">Transmembrane</keyword>
<reference evidence="2 3" key="1">
    <citation type="submission" date="2018-06" db="EMBL/GenBank/DDBJ databases">
        <authorList>
            <consortium name="Pathogen Informatics"/>
            <person name="Doyle S."/>
        </authorList>
    </citation>
    <scope>NUCLEOTIDE SEQUENCE [LARGE SCALE GENOMIC DNA]</scope>
    <source>
        <strain evidence="2 3">NCTC12120</strain>
    </source>
</reference>
<evidence type="ECO:0000313" key="3">
    <source>
        <dbReference type="Proteomes" id="UP000251197"/>
    </source>
</evidence>
<protein>
    <submittedName>
        <fullName evidence="2">Celllulose biosynthesis operon protein BcsF/YhjT</fullName>
    </submittedName>
</protein>
<dbReference type="AlphaFoldDB" id="A0A2X2T0J4"/>
<dbReference type="EMBL" id="UAVU01000003">
    <property type="protein sequence ID" value="SQA98696.1"/>
    <property type="molecule type" value="Genomic_DNA"/>
</dbReference>
<dbReference type="Pfam" id="PF11120">
    <property type="entry name" value="CBP_BcsF"/>
    <property type="match status" value="1"/>
</dbReference>
<keyword evidence="1" id="KW-1133">Transmembrane helix</keyword>
<evidence type="ECO:0000256" key="1">
    <source>
        <dbReference type="SAM" id="Phobius"/>
    </source>
</evidence>
<name>A0A2X2T0J4_9ENTR</name>
<sequence length="63" mass="7025">MMNLTDIIQLVVLCAIVFIPLGYTAHRWLPRLTASVTADVFKTTLCKIGRHAAPNFRQGRPST</sequence>
<evidence type="ECO:0000313" key="2">
    <source>
        <dbReference type="EMBL" id="SQA98696.1"/>
    </source>
</evidence>
<accession>A0A2X2T0J4</accession>
<dbReference type="InterPro" id="IPR019995">
    <property type="entry name" value="Cellulose_BcsF/YhjT"/>
</dbReference>
<proteinExistence type="predicted"/>
<dbReference type="STRING" id="158822.LH23_04830"/>